<dbReference type="PRINTS" id="PR00039">
    <property type="entry name" value="HTHLYSR"/>
</dbReference>
<keyword evidence="4" id="KW-0804">Transcription</keyword>
<dbReference type="NCBIfam" id="NF008352">
    <property type="entry name" value="PRK11139.1"/>
    <property type="match status" value="1"/>
</dbReference>
<dbReference type="Pfam" id="PF00126">
    <property type="entry name" value="HTH_1"/>
    <property type="match status" value="1"/>
</dbReference>
<evidence type="ECO:0000313" key="6">
    <source>
        <dbReference type="EMBL" id="RVU36342.1"/>
    </source>
</evidence>
<keyword evidence="7" id="KW-1185">Reference proteome</keyword>
<dbReference type="Pfam" id="PF03466">
    <property type="entry name" value="LysR_substrate"/>
    <property type="match status" value="1"/>
</dbReference>
<dbReference type="PANTHER" id="PTHR30537:SF26">
    <property type="entry name" value="GLYCINE CLEAVAGE SYSTEM TRANSCRIPTIONAL ACTIVATOR"/>
    <property type="match status" value="1"/>
</dbReference>
<reference evidence="7" key="1">
    <citation type="submission" date="2019-01" db="EMBL/GenBank/DDBJ databases">
        <title>Gri0909 isolated from a small marine red alga.</title>
        <authorList>
            <person name="Kim J."/>
            <person name="Jeong S.E."/>
            <person name="Jeon C.O."/>
        </authorList>
    </citation>
    <scope>NUCLEOTIDE SEQUENCE [LARGE SCALE GENOMIC DNA]</scope>
    <source>
        <strain evidence="7">Gri0909</strain>
    </source>
</reference>
<dbReference type="GO" id="GO:0043565">
    <property type="term" value="F:sequence-specific DNA binding"/>
    <property type="evidence" value="ECO:0007669"/>
    <property type="project" value="TreeGrafter"/>
</dbReference>
<dbReference type="SUPFAM" id="SSF53850">
    <property type="entry name" value="Periplasmic binding protein-like II"/>
    <property type="match status" value="1"/>
</dbReference>
<proteinExistence type="inferred from homology"/>
<sequence>MATRLPPLNTLRAFEAAARHMSFTKAADELFVTQAAVSHQIKTLEDALGVKLFKRLNRALLLTEEGQTFIPPVRQALDLLMQGVNKISQVEATGALNVSTMPSFAAGWLVPRLDRFRKQHPEIDVRLTASERLVDFARDDVEMAIRYGRGQYPGLTCERFIDEEIFPVCSPKLVEEGPHPLKRPEDLKYHTLLHDDMPVGWAQWFEAAGVGGINPSQGPYFDMSALVIQAAIQGQGVALGRSTLAATALESGMLVKPFDLTMKMEYAYFVVCPPEHHNRPKVRVFREWLYDEAEKAGVLSDRSPHAAEIAAD</sequence>
<evidence type="ECO:0000259" key="5">
    <source>
        <dbReference type="PROSITE" id="PS50931"/>
    </source>
</evidence>
<dbReference type="InterPro" id="IPR005119">
    <property type="entry name" value="LysR_subst-bd"/>
</dbReference>
<dbReference type="InterPro" id="IPR036388">
    <property type="entry name" value="WH-like_DNA-bd_sf"/>
</dbReference>
<keyword evidence="2" id="KW-0805">Transcription regulation</keyword>
<protein>
    <submittedName>
        <fullName evidence="6">Transcriptional regulator GcvA</fullName>
    </submittedName>
</protein>
<dbReference type="PROSITE" id="PS50931">
    <property type="entry name" value="HTH_LYSR"/>
    <property type="match status" value="1"/>
</dbReference>
<comment type="similarity">
    <text evidence="1">Belongs to the LysR transcriptional regulatory family.</text>
</comment>
<dbReference type="GO" id="GO:0003700">
    <property type="term" value="F:DNA-binding transcription factor activity"/>
    <property type="evidence" value="ECO:0007669"/>
    <property type="project" value="InterPro"/>
</dbReference>
<dbReference type="InterPro" id="IPR000847">
    <property type="entry name" value="LysR_HTH_N"/>
</dbReference>
<evidence type="ECO:0000256" key="1">
    <source>
        <dbReference type="ARBA" id="ARBA00009437"/>
    </source>
</evidence>
<dbReference type="InterPro" id="IPR036390">
    <property type="entry name" value="WH_DNA-bd_sf"/>
</dbReference>
<dbReference type="FunFam" id="1.10.10.10:FF:000038">
    <property type="entry name" value="Glycine cleavage system transcriptional activator"/>
    <property type="match status" value="1"/>
</dbReference>
<dbReference type="OrthoDB" id="9794694at2"/>
<dbReference type="RefSeq" id="WP_127765818.1">
    <property type="nucleotide sequence ID" value="NZ_SADE01000002.1"/>
</dbReference>
<dbReference type="EMBL" id="SADE01000002">
    <property type="protein sequence ID" value="RVU36342.1"/>
    <property type="molecule type" value="Genomic_DNA"/>
</dbReference>
<organism evidence="6 7">
    <name type="scientific">Hwanghaeella grinnelliae</name>
    <dbReference type="NCBI Taxonomy" id="2500179"/>
    <lineage>
        <taxon>Bacteria</taxon>
        <taxon>Pseudomonadati</taxon>
        <taxon>Pseudomonadota</taxon>
        <taxon>Alphaproteobacteria</taxon>
        <taxon>Rhodospirillales</taxon>
        <taxon>Rhodospirillaceae</taxon>
        <taxon>Hwanghaeella</taxon>
    </lineage>
</organism>
<dbReference type="InterPro" id="IPR058163">
    <property type="entry name" value="LysR-type_TF_proteobact-type"/>
</dbReference>
<keyword evidence="3" id="KW-0238">DNA-binding</keyword>
<evidence type="ECO:0000256" key="4">
    <source>
        <dbReference type="ARBA" id="ARBA00023163"/>
    </source>
</evidence>
<dbReference type="GO" id="GO:0006351">
    <property type="term" value="P:DNA-templated transcription"/>
    <property type="evidence" value="ECO:0007669"/>
    <property type="project" value="TreeGrafter"/>
</dbReference>
<accession>A0A437QP75</accession>
<evidence type="ECO:0000256" key="3">
    <source>
        <dbReference type="ARBA" id="ARBA00023125"/>
    </source>
</evidence>
<gene>
    <name evidence="6" type="primary">gcvA</name>
    <name evidence="6" type="ORF">EOI86_14115</name>
</gene>
<dbReference type="Proteomes" id="UP000287447">
    <property type="component" value="Unassembled WGS sequence"/>
</dbReference>
<dbReference type="PANTHER" id="PTHR30537">
    <property type="entry name" value="HTH-TYPE TRANSCRIPTIONAL REGULATOR"/>
    <property type="match status" value="1"/>
</dbReference>
<feature type="domain" description="HTH lysR-type" evidence="5">
    <location>
        <begin position="6"/>
        <end position="63"/>
    </location>
</feature>
<dbReference type="AlphaFoldDB" id="A0A437QP75"/>
<evidence type="ECO:0000313" key="7">
    <source>
        <dbReference type="Proteomes" id="UP000287447"/>
    </source>
</evidence>
<evidence type="ECO:0000256" key="2">
    <source>
        <dbReference type="ARBA" id="ARBA00023015"/>
    </source>
</evidence>
<dbReference type="Gene3D" id="3.40.190.10">
    <property type="entry name" value="Periplasmic binding protein-like II"/>
    <property type="match status" value="2"/>
</dbReference>
<comment type="caution">
    <text evidence="6">The sequence shown here is derived from an EMBL/GenBank/DDBJ whole genome shotgun (WGS) entry which is preliminary data.</text>
</comment>
<dbReference type="CDD" id="cd08432">
    <property type="entry name" value="PBP2_GcdR_TrpI_HvrB_AmpR_like"/>
    <property type="match status" value="1"/>
</dbReference>
<dbReference type="Gene3D" id="1.10.10.10">
    <property type="entry name" value="Winged helix-like DNA-binding domain superfamily/Winged helix DNA-binding domain"/>
    <property type="match status" value="1"/>
</dbReference>
<dbReference type="SUPFAM" id="SSF46785">
    <property type="entry name" value="Winged helix' DNA-binding domain"/>
    <property type="match status" value="1"/>
</dbReference>
<name>A0A437QP75_9PROT</name>
<dbReference type="FunFam" id="3.40.190.10:FF:000017">
    <property type="entry name" value="Glycine cleavage system transcriptional activator"/>
    <property type="match status" value="1"/>
</dbReference>